<dbReference type="EMBL" id="CAXAMN010021361">
    <property type="protein sequence ID" value="CAK9058414.1"/>
    <property type="molecule type" value="Genomic_DNA"/>
</dbReference>
<evidence type="ECO:0000313" key="2">
    <source>
        <dbReference type="EMBL" id="CAK9058414.1"/>
    </source>
</evidence>
<accession>A0ABP0N6A7</accession>
<evidence type="ECO:0000313" key="3">
    <source>
        <dbReference type="Proteomes" id="UP001642484"/>
    </source>
</evidence>
<name>A0ABP0N6A7_9DINO</name>
<feature type="compositionally biased region" description="Basic and acidic residues" evidence="1">
    <location>
        <begin position="85"/>
        <end position="94"/>
    </location>
</feature>
<feature type="region of interest" description="Disordered" evidence="1">
    <location>
        <begin position="85"/>
        <end position="104"/>
    </location>
</feature>
<protein>
    <submittedName>
        <fullName evidence="2">Uncharacterized protein</fullName>
    </submittedName>
</protein>
<keyword evidence="3" id="KW-1185">Reference proteome</keyword>
<gene>
    <name evidence="2" type="ORF">CCMP2556_LOCUS28797</name>
</gene>
<reference evidence="2 3" key="1">
    <citation type="submission" date="2024-02" db="EMBL/GenBank/DDBJ databases">
        <authorList>
            <person name="Chen Y."/>
            <person name="Shah S."/>
            <person name="Dougan E. K."/>
            <person name="Thang M."/>
            <person name="Chan C."/>
        </authorList>
    </citation>
    <scope>NUCLEOTIDE SEQUENCE [LARGE SCALE GENOMIC DNA]</scope>
</reference>
<proteinExistence type="predicted"/>
<comment type="caution">
    <text evidence="2">The sequence shown here is derived from an EMBL/GenBank/DDBJ whole genome shotgun (WGS) entry which is preliminary data.</text>
</comment>
<organism evidence="2 3">
    <name type="scientific">Durusdinium trenchii</name>
    <dbReference type="NCBI Taxonomy" id="1381693"/>
    <lineage>
        <taxon>Eukaryota</taxon>
        <taxon>Sar</taxon>
        <taxon>Alveolata</taxon>
        <taxon>Dinophyceae</taxon>
        <taxon>Suessiales</taxon>
        <taxon>Symbiodiniaceae</taxon>
        <taxon>Durusdinium</taxon>
    </lineage>
</organism>
<dbReference type="Proteomes" id="UP001642484">
    <property type="component" value="Unassembled WGS sequence"/>
</dbReference>
<evidence type="ECO:0000256" key="1">
    <source>
        <dbReference type="SAM" id="MobiDB-lite"/>
    </source>
</evidence>
<sequence length="104" mass="11830">MSDVNNTGVGTQWYKRVDTNIYKWQGSTNEECCMPIFCSQYTTSHPTRWTRKKDPSAKGSTDMECYDPLLCSDYCCDKQAGLEHRPNADKHQGSTDEECCVKSS</sequence>